<feature type="region of interest" description="Disordered" evidence="1">
    <location>
        <begin position="717"/>
        <end position="736"/>
    </location>
</feature>
<dbReference type="OrthoDB" id="194560at2759"/>
<keyword evidence="3" id="KW-1185">Reference proteome</keyword>
<evidence type="ECO:0000256" key="1">
    <source>
        <dbReference type="SAM" id="MobiDB-lite"/>
    </source>
</evidence>
<feature type="non-terminal residue" evidence="2">
    <location>
        <position position="1"/>
    </location>
</feature>
<sequence>LPNAPEPRPGQPRGSPRPRGGPSSSSKSPAVKASPEATPGGAHWGEQQQPQGGSSRSPARARQESPRTPRNARSTPGRRRRDTAATMVAASGDSKGFDLQKLNKFSKSEILDPLVQEEKNLAAQLREGLSKLLDMHNPAELGSLCGAMGLVEECEFGTHAEKKAGVLRKVAQTGARYNSTERAHMECLETMWDGILYEYLRAEGQPLRSARVDPRVFTLQMWRRRAAFSQGGQGIFRPHYVPRMVRMRDQKPPRAADLEGLLRGVEAKELALKHIERKVRKESDYRNVIRFLADTTSLHEFERDARDYLMHELESCRDRIDHYQASLEMTGEQLGEAELVHERATTTLVSQLARVEAELEFQYDLSAIEPATEEQMIVGVLRRFLATPGPMDGTLTLEDSPVALPSLDDDWSDSDDERSEYRPPSTRPVTQGRPTSAGSRGRAPTPLEGVRPSFDDFQEETQSEIDEREFRIEEHRRKDDVRRNCAIRCPNYEQREPAVLACLAFEKHRGDVNVMRLRCEAAEAAFDALYDWFDEASADRAAKTAEAYHAGKRGRILGQQINMLIEEAAKAAATPFAEVELYKGIAARATCDASDAKSRLRNATPTLLAMIGADDGSIAVLGAVLSVALGAVPSRAAALERLEAATMAREELHQRTVDALLIPTPTMSEKKKAGKKGTARCRNHFSAPTRPCLLSRARTATPSRRCRVDGVAMSGRVGSDERLGAGTGPPSSRPRVDGVAMTYLLSAQARIRRAARRV</sequence>
<proteinExistence type="predicted"/>
<feature type="compositionally biased region" description="Pro residues" evidence="1">
    <location>
        <begin position="1"/>
        <end position="10"/>
    </location>
</feature>
<evidence type="ECO:0000313" key="2">
    <source>
        <dbReference type="EMBL" id="CAH0378771.1"/>
    </source>
</evidence>
<feature type="compositionally biased region" description="Polar residues" evidence="1">
    <location>
        <begin position="427"/>
        <end position="438"/>
    </location>
</feature>
<name>A0A8J2WS82_9STRA</name>
<gene>
    <name evidence="2" type="ORF">PECAL_6P03690</name>
</gene>
<dbReference type="EMBL" id="CAKKNE010000006">
    <property type="protein sequence ID" value="CAH0378771.1"/>
    <property type="molecule type" value="Genomic_DNA"/>
</dbReference>
<protein>
    <submittedName>
        <fullName evidence="2">Uncharacterized protein</fullName>
    </submittedName>
</protein>
<reference evidence="2" key="1">
    <citation type="submission" date="2021-11" db="EMBL/GenBank/DDBJ databases">
        <authorList>
            <consortium name="Genoscope - CEA"/>
            <person name="William W."/>
        </authorList>
    </citation>
    <scope>NUCLEOTIDE SEQUENCE</scope>
</reference>
<feature type="compositionally biased region" description="Low complexity" evidence="1">
    <location>
        <begin position="11"/>
        <end position="29"/>
    </location>
</feature>
<evidence type="ECO:0000313" key="3">
    <source>
        <dbReference type="Proteomes" id="UP000789595"/>
    </source>
</evidence>
<feature type="region of interest" description="Disordered" evidence="1">
    <location>
        <begin position="1"/>
        <end position="92"/>
    </location>
</feature>
<feature type="non-terminal residue" evidence="2">
    <location>
        <position position="758"/>
    </location>
</feature>
<comment type="caution">
    <text evidence="2">The sequence shown here is derived from an EMBL/GenBank/DDBJ whole genome shotgun (WGS) entry which is preliminary data.</text>
</comment>
<feature type="compositionally biased region" description="Acidic residues" evidence="1">
    <location>
        <begin position="407"/>
        <end position="418"/>
    </location>
</feature>
<accession>A0A8J2WS82</accession>
<dbReference type="Proteomes" id="UP000789595">
    <property type="component" value="Unassembled WGS sequence"/>
</dbReference>
<organism evidence="2 3">
    <name type="scientific">Pelagomonas calceolata</name>
    <dbReference type="NCBI Taxonomy" id="35677"/>
    <lineage>
        <taxon>Eukaryota</taxon>
        <taxon>Sar</taxon>
        <taxon>Stramenopiles</taxon>
        <taxon>Ochrophyta</taxon>
        <taxon>Pelagophyceae</taxon>
        <taxon>Pelagomonadales</taxon>
        <taxon>Pelagomonadaceae</taxon>
        <taxon>Pelagomonas</taxon>
    </lineage>
</organism>
<dbReference type="AlphaFoldDB" id="A0A8J2WS82"/>
<feature type="region of interest" description="Disordered" evidence="1">
    <location>
        <begin position="396"/>
        <end position="464"/>
    </location>
</feature>
<feature type="compositionally biased region" description="Low complexity" evidence="1">
    <location>
        <begin position="47"/>
        <end position="58"/>
    </location>
</feature>